<dbReference type="PATRIC" id="fig|1263868.3.peg.4814"/>
<feature type="chain" id="PRO_5004071146" evidence="2">
    <location>
        <begin position="27"/>
        <end position="305"/>
    </location>
</feature>
<dbReference type="SUPFAM" id="SSF51658">
    <property type="entry name" value="Xylose isomerase-like"/>
    <property type="match status" value="1"/>
</dbReference>
<evidence type="ECO:0000313" key="5">
    <source>
        <dbReference type="Proteomes" id="UP000011996"/>
    </source>
</evidence>
<dbReference type="PANTHER" id="PTHR43489">
    <property type="entry name" value="ISOMERASE"/>
    <property type="match status" value="1"/>
</dbReference>
<evidence type="ECO:0000256" key="1">
    <source>
        <dbReference type="ARBA" id="ARBA00023235"/>
    </source>
</evidence>
<dbReference type="GO" id="GO:0016853">
    <property type="term" value="F:isomerase activity"/>
    <property type="evidence" value="ECO:0007669"/>
    <property type="project" value="UniProtKB-KW"/>
</dbReference>
<keyword evidence="1 4" id="KW-0413">Isomerase</keyword>
<dbReference type="RefSeq" id="WP_008669737.1">
    <property type="nucleotide sequence ID" value="NZ_ANOF01000144.1"/>
</dbReference>
<dbReference type="AlphaFoldDB" id="M5S014"/>
<dbReference type="Gene3D" id="3.20.20.150">
    <property type="entry name" value="Divalent-metal-dependent TIM barrel enzymes"/>
    <property type="match status" value="1"/>
</dbReference>
<keyword evidence="2" id="KW-0732">Signal</keyword>
<dbReference type="InterPro" id="IPR036237">
    <property type="entry name" value="Xyl_isomerase-like_sf"/>
</dbReference>
<dbReference type="InterPro" id="IPR050417">
    <property type="entry name" value="Sugar_Epim/Isomerase"/>
</dbReference>
<accession>M5S014</accession>
<dbReference type="PANTHER" id="PTHR43489:SF3">
    <property type="entry name" value="XYLOSE ISOMERASE DOMAIN PROTEIN TIM BARREL"/>
    <property type="match status" value="1"/>
</dbReference>
<dbReference type="Proteomes" id="UP000011996">
    <property type="component" value="Unassembled WGS sequence"/>
</dbReference>
<dbReference type="PROSITE" id="PS51318">
    <property type="entry name" value="TAT"/>
    <property type="match status" value="1"/>
</dbReference>
<dbReference type="Pfam" id="PF01261">
    <property type="entry name" value="AP_endonuc_2"/>
    <property type="match status" value="1"/>
</dbReference>
<reference evidence="4 5" key="1">
    <citation type="journal article" date="2013" name="Mar. Genomics">
        <title>Expression of sulfatases in Rhodopirellula baltica and the diversity of sulfatases in the genus Rhodopirellula.</title>
        <authorList>
            <person name="Wegner C.E."/>
            <person name="Richter-Heitmann T."/>
            <person name="Klindworth A."/>
            <person name="Klockow C."/>
            <person name="Richter M."/>
            <person name="Achstetter T."/>
            <person name="Glockner F.O."/>
            <person name="Harder J."/>
        </authorList>
    </citation>
    <scope>NUCLEOTIDE SEQUENCE [LARGE SCALE GENOMIC DNA]</scope>
    <source>
        <strain evidence="4 5">SH398</strain>
    </source>
</reference>
<name>M5S014_9BACT</name>
<comment type="caution">
    <text evidence="4">The sequence shown here is derived from an EMBL/GenBank/DDBJ whole genome shotgun (WGS) entry which is preliminary data.</text>
</comment>
<dbReference type="EMBL" id="ANOF01000144">
    <property type="protein sequence ID" value="EMI24890.1"/>
    <property type="molecule type" value="Genomic_DNA"/>
</dbReference>
<feature type="signal peptide" evidence="2">
    <location>
        <begin position="1"/>
        <end position="26"/>
    </location>
</feature>
<sequence length="305" mass="33278">MTNMSDNQINASLNRRGMLTRAAALAAGTTAVAATASHAQDAAGSAKTTGAVDAKQGRLNQSVCKWCFPKISLEDMAKEAASMGMVGIDLLDPKDFPTLKKHGLVCTMVQSHSLPNGLCDTKFHDECLEKMNVAIEATAAEGWKNVICFSGNARGIDRETGMKNCVDALKKITPVAEKAGVTLQMELLNSKVDHADYMCDNSTWGVELVKRVGSDNFKLLYDIYHMQIMEGDIIRTIQNNHQYFGHYHTAGNPGRHELDDNQELLYPPIAKAIADTGYEGYFAHEFLPVRDPIAGLRDAVAQCIV</sequence>
<gene>
    <name evidence="4" type="ORF">RESH_04439</name>
</gene>
<feature type="domain" description="Xylose isomerase-like TIM barrel" evidence="3">
    <location>
        <begin position="99"/>
        <end position="287"/>
    </location>
</feature>
<evidence type="ECO:0000313" key="4">
    <source>
        <dbReference type="EMBL" id="EMI24890.1"/>
    </source>
</evidence>
<proteinExistence type="predicted"/>
<evidence type="ECO:0000259" key="3">
    <source>
        <dbReference type="Pfam" id="PF01261"/>
    </source>
</evidence>
<dbReference type="InterPro" id="IPR006311">
    <property type="entry name" value="TAT_signal"/>
</dbReference>
<evidence type="ECO:0000256" key="2">
    <source>
        <dbReference type="SAM" id="SignalP"/>
    </source>
</evidence>
<dbReference type="STRING" id="1263868.RESH_04439"/>
<dbReference type="InterPro" id="IPR013022">
    <property type="entry name" value="Xyl_isomerase-like_TIM-brl"/>
</dbReference>
<protein>
    <submittedName>
        <fullName evidence="4">Xylose isomerase domain protein TIM barrel</fullName>
    </submittedName>
</protein>
<organism evidence="4 5">
    <name type="scientific">Rhodopirellula europaea SH398</name>
    <dbReference type="NCBI Taxonomy" id="1263868"/>
    <lineage>
        <taxon>Bacteria</taxon>
        <taxon>Pseudomonadati</taxon>
        <taxon>Planctomycetota</taxon>
        <taxon>Planctomycetia</taxon>
        <taxon>Pirellulales</taxon>
        <taxon>Pirellulaceae</taxon>
        <taxon>Rhodopirellula</taxon>
    </lineage>
</organism>